<name>A0AAW9CVD0_BURTH</name>
<gene>
    <name evidence="1" type="ORF">C7S16_3265</name>
</gene>
<dbReference type="EMBL" id="QXCT01000002">
    <property type="protein sequence ID" value="MDW9254890.1"/>
    <property type="molecule type" value="Genomic_DNA"/>
</dbReference>
<sequence>MKRACIRHEECFMKAAVFITALSFAMSKFRPSHRATGRRIRGERFAPA</sequence>
<dbReference type="AlphaFoldDB" id="A0AAW9CVD0"/>
<proteinExistence type="predicted"/>
<reference evidence="1" key="1">
    <citation type="submission" date="2018-08" db="EMBL/GenBank/DDBJ databases">
        <title>Identification of Burkholderia cepacia strains that express a Burkholderia pseudomallei-like capsular polysaccharide.</title>
        <authorList>
            <person name="Burtnick M.N."/>
            <person name="Vongsouvath M."/>
            <person name="Newton P."/>
            <person name="Wuthiekanun V."/>
            <person name="Limmathurotsakul D."/>
            <person name="Brett P.J."/>
            <person name="Chantratita N."/>
            <person name="Dance D.A."/>
        </authorList>
    </citation>
    <scope>NUCLEOTIDE SEQUENCE</scope>
    <source>
        <strain evidence="1">SBXCC001</strain>
    </source>
</reference>
<evidence type="ECO:0000313" key="1">
    <source>
        <dbReference type="EMBL" id="MDW9254890.1"/>
    </source>
</evidence>
<protein>
    <submittedName>
        <fullName evidence="1">Uncharacterized protein</fullName>
    </submittedName>
</protein>
<comment type="caution">
    <text evidence="1">The sequence shown here is derived from an EMBL/GenBank/DDBJ whole genome shotgun (WGS) entry which is preliminary data.</text>
</comment>
<evidence type="ECO:0000313" key="2">
    <source>
        <dbReference type="Proteomes" id="UP001272137"/>
    </source>
</evidence>
<organism evidence="1 2">
    <name type="scientific">Burkholderia thailandensis</name>
    <dbReference type="NCBI Taxonomy" id="57975"/>
    <lineage>
        <taxon>Bacteria</taxon>
        <taxon>Pseudomonadati</taxon>
        <taxon>Pseudomonadota</taxon>
        <taxon>Betaproteobacteria</taxon>
        <taxon>Burkholderiales</taxon>
        <taxon>Burkholderiaceae</taxon>
        <taxon>Burkholderia</taxon>
        <taxon>pseudomallei group</taxon>
    </lineage>
</organism>
<dbReference type="Proteomes" id="UP001272137">
    <property type="component" value="Unassembled WGS sequence"/>
</dbReference>
<accession>A0AAW9CVD0</accession>